<dbReference type="InterPro" id="IPR018201">
    <property type="entry name" value="Ketoacyl_synth_AS"/>
</dbReference>
<dbReference type="Pfam" id="PF01575">
    <property type="entry name" value="MaoC_dehydratas"/>
    <property type="match status" value="1"/>
</dbReference>
<evidence type="ECO:0000256" key="11">
    <source>
        <dbReference type="ARBA" id="ARBA00022842"/>
    </source>
</evidence>
<dbReference type="InterPro" id="IPR001227">
    <property type="entry name" value="Ac_transferase_dom_sf"/>
</dbReference>
<dbReference type="InterPro" id="IPR040899">
    <property type="entry name" value="Fas_alpha_ACP"/>
</dbReference>
<keyword evidence="12" id="KW-0521">NADP</keyword>
<dbReference type="Pfam" id="PF01648">
    <property type="entry name" value="ACPS"/>
    <property type="match status" value="1"/>
</dbReference>
<dbReference type="SMART" id="SM00827">
    <property type="entry name" value="PKS_AT"/>
    <property type="match status" value="1"/>
</dbReference>
<dbReference type="Pfam" id="PF18325">
    <property type="entry name" value="Fas_alpha_ACP"/>
    <property type="match status" value="1"/>
</dbReference>
<dbReference type="Gene3D" id="3.30.70.2490">
    <property type="match status" value="1"/>
</dbReference>
<keyword evidence="9" id="KW-0378">Hydrolase</keyword>
<dbReference type="InterPro" id="IPR037143">
    <property type="entry name" value="4-PPantetheinyl_Trfase_dom_sf"/>
</dbReference>
<evidence type="ECO:0000256" key="16">
    <source>
        <dbReference type="ARBA" id="ARBA00048237"/>
    </source>
</evidence>
<dbReference type="PRINTS" id="PR01483">
    <property type="entry name" value="FASYNTHASE"/>
</dbReference>
<evidence type="ECO:0000256" key="3">
    <source>
        <dbReference type="ARBA" id="ARBA00014008"/>
    </source>
</evidence>
<dbReference type="Gene3D" id="3.90.25.70">
    <property type="match status" value="1"/>
</dbReference>
<comment type="catalytic activity">
    <reaction evidence="17">
        <text>a (3R)-hydroxyacyl-[ACP] + NADP(+) = a 3-oxoacyl-[ACP] + NADPH + H(+)</text>
        <dbReference type="Rhea" id="RHEA:17397"/>
        <dbReference type="Rhea" id="RHEA-COMP:9916"/>
        <dbReference type="Rhea" id="RHEA-COMP:9945"/>
        <dbReference type="ChEBI" id="CHEBI:15378"/>
        <dbReference type="ChEBI" id="CHEBI:57783"/>
        <dbReference type="ChEBI" id="CHEBI:58349"/>
        <dbReference type="ChEBI" id="CHEBI:78776"/>
        <dbReference type="ChEBI" id="CHEBI:78827"/>
        <dbReference type="EC" id="1.1.1.100"/>
    </reaction>
</comment>
<dbReference type="SUPFAM" id="SSF51735">
    <property type="entry name" value="NAD(P)-binding Rossmann-fold domains"/>
    <property type="match status" value="1"/>
</dbReference>
<evidence type="ECO:0000256" key="14">
    <source>
        <dbReference type="ARBA" id="ARBA00023098"/>
    </source>
</evidence>
<dbReference type="HAMAP" id="MF_00101">
    <property type="entry name" value="AcpS"/>
    <property type="match status" value="1"/>
</dbReference>
<evidence type="ECO:0000256" key="10">
    <source>
        <dbReference type="ARBA" id="ARBA00022832"/>
    </source>
</evidence>
<dbReference type="SUPFAM" id="SSF52151">
    <property type="entry name" value="FabD/lysophospholipase-like"/>
    <property type="match status" value="2"/>
</dbReference>
<dbReference type="InterPro" id="IPR016035">
    <property type="entry name" value="Acyl_Trfase/lysoPLipase"/>
</dbReference>
<dbReference type="EMBL" id="CDMZ01000684">
    <property type="protein sequence ID" value="CEM19451.1"/>
    <property type="molecule type" value="Genomic_DNA"/>
</dbReference>
<evidence type="ECO:0000256" key="19">
    <source>
        <dbReference type="SAM" id="MobiDB-lite"/>
    </source>
</evidence>
<keyword evidence="13" id="KW-0560">Oxidoreductase</keyword>
<dbReference type="InterPro" id="IPR020841">
    <property type="entry name" value="PKS_Beta-ketoAc_synthase_dom"/>
</dbReference>
<dbReference type="Pfam" id="PF08354">
    <property type="entry name" value="Fas1-AflB-like_hel"/>
    <property type="match status" value="1"/>
</dbReference>
<evidence type="ECO:0000256" key="1">
    <source>
        <dbReference type="ARBA" id="ARBA00012878"/>
    </source>
</evidence>
<evidence type="ECO:0000256" key="13">
    <source>
        <dbReference type="ARBA" id="ARBA00023002"/>
    </source>
</evidence>
<dbReference type="SUPFAM" id="SSF51412">
    <property type="entry name" value="Inosine monophosphate dehydrogenase (IMPDH)"/>
    <property type="match status" value="1"/>
</dbReference>
<feature type="compositionally biased region" description="Pro residues" evidence="19">
    <location>
        <begin position="2103"/>
        <end position="2114"/>
    </location>
</feature>
<dbReference type="Gene3D" id="3.10.129.10">
    <property type="entry name" value="Hotdog Thioesterase"/>
    <property type="match status" value="1"/>
</dbReference>
<dbReference type="Pfam" id="PF16073">
    <property type="entry name" value="SAT"/>
    <property type="match status" value="1"/>
</dbReference>
<dbReference type="Gene3D" id="3.40.366.10">
    <property type="entry name" value="Malonyl-Coenzyme A Acyl Carrier Protein, domain 2"/>
    <property type="match status" value="4"/>
</dbReference>
<sequence>MGDLDRKTAQFSSALLGLAKKGEVGLVAHFGGQAVPFMSELRRVYNSCAFAQRLVDKCSQDLRKELAKEEVVLLGCHRQGMDLEAWLRDESAVPSSEYLLTGPVSYPLIVLTQLANFLSVMRELGITPSEFADEKMLHASCGHSSGILAAAAVACGGTLEEFTERARKTVLLAFWHGLRAQQAFPPRRVERELLQQAYDLKTRRPTPMLAVGNISRAALESKIKFINASVPKHSRVGISLINQFNRFVVSGDPNSLVRLRASLTEMEAPPDDPKQSRVPFSLRKRQLFCTFLDVSTPFHTPHLASAFDHILADAERIGFILTPDMLKVPLLSTSDGSDLRDLKGDSGSALLHNLVKLQLTEINDWTAVCARVALHERKGHVHVLDFGCGGKGGVAKATAAQTRGAGVTVVFLSEVASEPGAPGRPALLTDKREEVPFHEDWGEVYGPKVRRDPLGRLVLHTKFTEVFRKPPVMVPGMTPTTVKPEFCSAVINAGYHVEVAGGGQHTEKIFASTCEDIVKNVPAGEGITVNLLFLNPYLWKFQFPLILKLRREGTPIEGITIAAGVPSEANANRICQDLLSVGISKIGFKPGTATAVLEVLKIAEANPEMTVVLQWSGGRAGGHHSYEDQFEAMLETYHKIRRHANVILIAGGGIGDADSAAAWVTGQWSVGFRQPRMPFDGVMMGSRVMVCKEAPTAKEVKTLITETKGVSEENQADWEKSYMDDAGGVVTLLSELGEPIHKIGNRGARLWRMLDDKYFKLQGDELKKALDKDWREIAEALNRDFQKPFFPCKADGSLCRDIGDMTYSEVITQMLRRMRTSHTHHANSNRDRPVWIDVSYRTRLGLWLQRIAERFGVLGDDPLFSEEELETSPDTAIDRLKKKCSGQMDVRLLHPADRDFFFDMAKIVWMKPLNFVPIIDVNLRYWVKKDSLWYSEAIEIVPDRDPGRVLVLQGPVATFYSKEANEPVKSVLDGVHEGMIKSIGGMREKEMRLVEGVEGDFSPEPSPMEIQEAVDLSVSGEDLKRDPKTWLKQLVGAADFGWRHALLLSTHIVRGTNWLPNDIAALFHPRKGQRVVVSPQLQSIEVFDPVMSKLGLGEDVPAVTASLQPFDERDAYRSISILIRHPLPANNDWGKTPGRRAPIELDLRYEYHPDRPQSPLVEEEYHERCCKIAAFYRAVWMPHVTCDEDVSTHRETEVNAEAVQKFRGAIGDFVGLEDPDETNPAAPLEFSFVAAWHSLLGCLMTPEPGQKSVGGDLFRLVHLSNEFEVLDPKHESRDFRLGEVLECDAEKWAVWDRPEGRVVTVKAYVRRKGAEKPSVCITSEFLFRGPLMDSCEQIRKRQVDRLIQIRDAETIEVFMSKKWHSIPSGTLKVGSVVRLSAETVERRASSSETASVFTTTGTVVVDGALVSTIEAATHHAASCPVVAFCSRHGEEVVKKRDMDAPAAYRTLPDMSPVSNVPYGTASLDTNPLHVSPFAAALAGLKAPIVHGMLSMARARQMVEAAVGNQTLQFKAEFVGMVLSSVPLRCKTSLVATSSGRRCVRWELVGRNPGSASEFLAAKGTAEIGQAPTAYMFTGQGSASAGMGMDLYGSSEAARRTWDSADAFLKGKYGFSILDIVRQNPKQHFVSFLGSDGEALRKNYQALKVFKEFDAAGQPKDAGTPIFPEAFDADCPGVTFKSPSGLLFSTQFTQPAIMLFGKSRMEDMKSRGVVQPAAMFAGHSLGEYVSLCCMVDADPSRLAELVFLRGLTMQAAVPRDSKARSRYGMISLSPKRIGAWFSDEHMHASIDAIASLGQRLLQIVNYNVRGHQYIVAGDLTALEALRVAGDGLKKARDLQMDGARPGKEMMSIISAAWDAAEKKEKDAFDEKDAKFAGFVPLTRGSATVPLPTIDVPFHSRLLLGGVPTFRHLLEDAIGSLASIIDDLDNRYVPNLVGIPFAATREFVETAAAQCGSSRLKAMLQDWKERSRNLTKTRQPNAHLSTLQVRTELLVELLAFQFASPVQWIKTQDSFLKNDRKNFVEIGPAPVLSGMMKQRLAALPSSRAFWVERDAEAVYMRDESMEEEEEDIQEENQQETTPPQAAAQPAQAAKPAAAAAAAAPAPKPAAAAPPPRTDLKSGGGPVDLPLSALHSLQVLIATKLGLALNELTPSSTIRGLCGGKSAIQNEILGDLAAEFGAEPDGAGDAPLDSLSKAVGAKYKKTGKILSSSVSRVFSRAMPGGFTQSKAKDWLMSHWQLSASTVENVFIHTLIMEPASRLGSEADAKTWIEGVARSYVEGIGGVGMSAAASGGGGGGGGGSGGAVVDAKAIEDLKAMLAKMGRVVKSYADPDVLPSDEGLDESDEEAVAMALREVMDLEHGMKYAKLVKPMFDERQARDYSSWWAWGRQAALEFILKGTVAPDPKVWDINARHREEMVIDRISNCSSFPALEELVRFHCDSPDEAHARRAQMLINAIQSRPGHARGKAVWKELRASAKPRIFIKDDGNVENAPFQRHADGVKTFAEEMFTPPSKPEQKDCRFKLGEAVAGSLEHRDPNGDIQKLFASAMKGVAGDGQTWSGKVALLTGCAVNNICMEVCRGFLRGGAHVIVTTFFPQRGSICSFEVFRDFFVDQAGAGGRLTVLPMNGASWIDTQGVMNHIYENVLPKGKGIDFCFPFAAIPEHGRDITALDGVSEAAHRAMLTNVIRMLGLIADKQPSSTPAHVVLPLSPNRGLFGGDGLYAESKVGLEALFGKWRAEGWRSRLSLVGAEMGWVRGTGLMSVNDLIAPAIEAKCGMRTFDTVEIGFTLLCLCSPKIVAAARRHPLRADLSGGFRAMGATGIPSANLRGEIQRVQKAKKAVTADNLADREAIEGGQKAAPFLLPKAKERRANPTLRFPSLPTSSRLGGLRDLRGFLDLSRVVVCVGYGEVGPWGSSRTRWEMELDGKLSLEGAVELARSMQLIRFHTGPLESTGEPYTGWVDASDESPVAEGEILEKFGEKIRKHAGIRRVEPELFKGYTPAKKMFLQTRALEVDLEPFEVASEDEAAFLKNFHGKNLEITEKDGKRFAQLKKGSVVYIPKSSHFDREVAGQIPSGWKAENFGLPKDLEGRIDPVTHYALVATMDAFCMAGITDPYELYKYLHVSEVGNCIGGGMGGMVNLRGIFRGRLLEEEVNSDSLQETFINTTAAWINMLLLSASGPIKTPVDACATGAMSVGVGVETIRTGKAKVVLCGAVEDFGEEGSYEFAKMKATSSSDKEFGMGRAPDEMCRPFSPTRGGFMESQGCGIQILATADVALEMGLPIYCVVADVSTAMDREGRSVPAPGKGCLTTAREIPERVAGPSPLLDLNYRKEMLKRDLKHVEEWAEDAKKRHVFDPQFISKEVRRREDALRRLWSSDFWHDDPQIAPLRGALATFGLSIDDLDVCSFHGTGTAANDVSVSQNESSVVQRQMKHLGRTSGNPIPTVWQKWLTGHPKGPAASWMFNGVVQCLLSGKISGSRTSDDVDLKLQQNDLLLYCNRPMDVGRPLKAGYLHSFGFGQAGAEAVLVHPDFLFAGVEREVMPAYQRKRDRREQEANKYWLSALLGKSTLIQVKTRAPYKSEDAEATYLDPTARATADEEGEWHITPSPLAVSPSKGGLKRQRSPMLDESQTDLEKLGRQAVKQVGALGLQKIAEAVPGGPKGSDREALVASLEKMAKDLRGNAGVESFPGIDVEKLDFFAKLPGSNDLSGTFHKRNFTDAELQYCRAAPNPTASLAGRWCAKEAVVKALTGAGASVNPLLSLWKGEGDPLRDIEVVRLSSGLPTVKLHGHAAEVASAVGVSEVHLSISHTDEHACAHASAMRRG</sequence>
<feature type="compositionally biased region" description="Acidic residues" evidence="19">
    <location>
        <begin position="2062"/>
        <end position="2075"/>
    </location>
</feature>
<dbReference type="SUPFAM" id="SSF56214">
    <property type="entry name" value="4'-phosphopantetheinyl transferase"/>
    <property type="match status" value="1"/>
</dbReference>
<keyword evidence="7" id="KW-0808">Transferase</keyword>
<dbReference type="PROSITE" id="PS00606">
    <property type="entry name" value="KS3_1"/>
    <property type="match status" value="1"/>
</dbReference>
<evidence type="ECO:0000256" key="15">
    <source>
        <dbReference type="ARBA" id="ARBA00023160"/>
    </source>
</evidence>
<dbReference type="Gene3D" id="3.30.70.3330">
    <property type="match status" value="1"/>
</dbReference>
<dbReference type="InterPro" id="IPR029069">
    <property type="entry name" value="HotDog_dom_sf"/>
</dbReference>
<dbReference type="CDD" id="cd00828">
    <property type="entry name" value="elong_cond_enzymes"/>
    <property type="match status" value="1"/>
</dbReference>
<dbReference type="InterPro" id="IPR014043">
    <property type="entry name" value="Acyl_transferase_dom"/>
</dbReference>
<organism evidence="21">
    <name type="scientific">Chromera velia CCMP2878</name>
    <dbReference type="NCBI Taxonomy" id="1169474"/>
    <lineage>
        <taxon>Eukaryota</taxon>
        <taxon>Sar</taxon>
        <taxon>Alveolata</taxon>
        <taxon>Colpodellida</taxon>
        <taxon>Chromeraceae</taxon>
        <taxon>Chromera</taxon>
    </lineage>
</organism>
<evidence type="ECO:0000256" key="2">
    <source>
        <dbReference type="ARBA" id="ARBA00012948"/>
    </source>
</evidence>
<evidence type="ECO:0000313" key="21">
    <source>
        <dbReference type="EMBL" id="CEM19451.1"/>
    </source>
</evidence>
<dbReference type="SUPFAM" id="SSF53901">
    <property type="entry name" value="Thiolase-like"/>
    <property type="match status" value="2"/>
</dbReference>
<evidence type="ECO:0000256" key="18">
    <source>
        <dbReference type="ARBA" id="ARBA00049541"/>
    </source>
</evidence>
<dbReference type="Pfam" id="PF00698">
    <property type="entry name" value="Acyl_transf_1"/>
    <property type="match status" value="1"/>
</dbReference>
<keyword evidence="10" id="KW-0276">Fatty acid metabolism</keyword>
<dbReference type="VEuPathDB" id="CryptoDB:Cvel_3823"/>
<name>A0A0G4FWX6_9ALVE</name>
<keyword evidence="8" id="KW-0479">Metal-binding</keyword>
<dbReference type="InterPro" id="IPR008278">
    <property type="entry name" value="4-PPantetheinyl_Trfase_dom"/>
</dbReference>
<feature type="region of interest" description="Disordered" evidence="19">
    <location>
        <begin position="2060"/>
        <end position="2122"/>
    </location>
</feature>
<keyword evidence="15" id="KW-0275">Fatty acid biosynthesis</keyword>
<accession>A0A0G4FWX6</accession>
<dbReference type="PROSITE" id="PS52004">
    <property type="entry name" value="KS3_2"/>
    <property type="match status" value="1"/>
</dbReference>
<dbReference type="Pfam" id="PF00109">
    <property type="entry name" value="ketoacyl-synt"/>
    <property type="match status" value="1"/>
</dbReference>
<protein>
    <recommendedName>
        <fullName evidence="3">Fatty acid synthase subunit alpha</fullName>
        <ecNumber evidence="2">1.1.1.100</ecNumber>
        <ecNumber evidence="1">2.3.1.86</ecNumber>
    </recommendedName>
</protein>
<dbReference type="GO" id="GO:0019171">
    <property type="term" value="F:(3R)-hydroxyacyl-[acyl-carrier-protein] dehydratase activity"/>
    <property type="evidence" value="ECO:0007669"/>
    <property type="project" value="InterPro"/>
</dbReference>
<dbReference type="InterPro" id="IPR014030">
    <property type="entry name" value="Ketoacyl_synth_N"/>
</dbReference>
<dbReference type="GO" id="GO:0004316">
    <property type="term" value="F:3-oxoacyl-[acyl-carrier-protein] reductase (NADPH) activity"/>
    <property type="evidence" value="ECO:0007669"/>
    <property type="project" value="UniProtKB-EC"/>
</dbReference>
<dbReference type="EC" id="2.3.1.86" evidence="1"/>
<dbReference type="InterPro" id="IPR002582">
    <property type="entry name" value="ACPS"/>
</dbReference>
<dbReference type="Gene3D" id="3.40.47.10">
    <property type="match status" value="1"/>
</dbReference>
<dbReference type="PANTHER" id="PTHR10982:SF21">
    <property type="entry name" value="FATTY ACID SYNTHASE SUBUNIT BETA"/>
    <property type="match status" value="1"/>
</dbReference>
<dbReference type="GO" id="GO:0004312">
    <property type="term" value="F:fatty acid synthase activity"/>
    <property type="evidence" value="ECO:0007669"/>
    <property type="project" value="InterPro"/>
</dbReference>
<evidence type="ECO:0000256" key="7">
    <source>
        <dbReference type="ARBA" id="ARBA00022679"/>
    </source>
</evidence>
<dbReference type="InterPro" id="IPR032088">
    <property type="entry name" value="SAT"/>
</dbReference>
<evidence type="ECO:0000256" key="12">
    <source>
        <dbReference type="ARBA" id="ARBA00022857"/>
    </source>
</evidence>
<comment type="catalytic activity">
    <reaction evidence="18">
        <text>a fatty acyl-[ACP] + malonyl-[ACP] + H(+) = a 3-oxoacyl-[ACP] + holo-[ACP] + CO2</text>
        <dbReference type="Rhea" id="RHEA:22836"/>
        <dbReference type="Rhea" id="RHEA-COMP:9623"/>
        <dbReference type="Rhea" id="RHEA-COMP:9685"/>
        <dbReference type="Rhea" id="RHEA-COMP:9916"/>
        <dbReference type="Rhea" id="RHEA-COMP:14125"/>
        <dbReference type="ChEBI" id="CHEBI:15378"/>
        <dbReference type="ChEBI" id="CHEBI:16526"/>
        <dbReference type="ChEBI" id="CHEBI:64479"/>
        <dbReference type="ChEBI" id="CHEBI:78449"/>
        <dbReference type="ChEBI" id="CHEBI:78776"/>
        <dbReference type="ChEBI" id="CHEBI:138651"/>
        <dbReference type="EC" id="2.3.1.41"/>
    </reaction>
</comment>
<dbReference type="InterPro" id="IPR050830">
    <property type="entry name" value="Fungal_FAS"/>
</dbReference>
<dbReference type="GO" id="GO:0004318">
    <property type="term" value="F:enoyl-[acyl-carrier-protein] reductase (NADH) activity"/>
    <property type="evidence" value="ECO:0007669"/>
    <property type="project" value="InterPro"/>
</dbReference>
<proteinExistence type="inferred from homology"/>
<reference evidence="21" key="1">
    <citation type="submission" date="2014-11" db="EMBL/GenBank/DDBJ databases">
        <authorList>
            <person name="Otto D Thomas"/>
            <person name="Naeem Raeece"/>
        </authorList>
    </citation>
    <scope>NUCLEOTIDE SEQUENCE</scope>
</reference>
<dbReference type="GO" id="GO:0004315">
    <property type="term" value="F:3-oxoacyl-[acyl-carrier-protein] synthase activity"/>
    <property type="evidence" value="ECO:0007669"/>
    <property type="project" value="UniProtKB-EC"/>
</dbReference>
<dbReference type="Gene3D" id="6.20.240.10">
    <property type="match status" value="1"/>
</dbReference>
<evidence type="ECO:0000256" key="5">
    <source>
        <dbReference type="ARBA" id="ARBA00022516"/>
    </source>
</evidence>
<dbReference type="InterPro" id="IPR002539">
    <property type="entry name" value="MaoC-like_dom"/>
</dbReference>
<gene>
    <name evidence="21" type="ORF">Cvel_3823</name>
</gene>
<dbReference type="Pfam" id="PF18314">
    <property type="entry name" value="FAS_I_H"/>
    <property type="match status" value="1"/>
</dbReference>
<dbReference type="GO" id="GO:0000287">
    <property type="term" value="F:magnesium ion binding"/>
    <property type="evidence" value="ECO:0007669"/>
    <property type="project" value="InterPro"/>
</dbReference>
<dbReference type="InterPro" id="IPR013785">
    <property type="entry name" value="Aldolase_TIM"/>
</dbReference>
<evidence type="ECO:0000256" key="9">
    <source>
        <dbReference type="ARBA" id="ARBA00022801"/>
    </source>
</evidence>
<dbReference type="InterPro" id="IPR013565">
    <property type="entry name" value="Fas1/AflB-like_central"/>
</dbReference>
<keyword evidence="4" id="KW-0596">Phosphopantetheine</keyword>
<comment type="catalytic activity">
    <reaction evidence="16">
        <text>acetyl-CoA + n malonyl-CoA + 2n NADPH + 4n H(+) = a long-chain-acyl-CoA + n CoA + n CO2 + 2n NADP(+).</text>
        <dbReference type="EC" id="2.3.1.86"/>
    </reaction>
</comment>
<dbReference type="Gene3D" id="3.20.20.70">
    <property type="entry name" value="Aldolase class I"/>
    <property type="match status" value="1"/>
</dbReference>
<keyword evidence="5" id="KW-0444">Lipid biosynthesis</keyword>
<keyword evidence="11" id="KW-0460">Magnesium</keyword>
<dbReference type="Gene3D" id="1.20.930.70">
    <property type="match status" value="1"/>
</dbReference>
<dbReference type="Pfam" id="PF17951">
    <property type="entry name" value="FAS_meander"/>
    <property type="match status" value="1"/>
</dbReference>
<dbReference type="InterPro" id="IPR016039">
    <property type="entry name" value="Thiolase-like"/>
</dbReference>
<dbReference type="GO" id="GO:0008897">
    <property type="term" value="F:holo-[acyl-carrier-protein] synthase activity"/>
    <property type="evidence" value="ECO:0007669"/>
    <property type="project" value="InterPro"/>
</dbReference>
<dbReference type="Gene3D" id="3.40.50.720">
    <property type="entry name" value="NAD(P)-binding Rossmann-like Domain"/>
    <property type="match status" value="1"/>
</dbReference>
<dbReference type="InterPro" id="IPR004568">
    <property type="entry name" value="Ppantetheine-prot_Trfase_dom"/>
</dbReference>
<dbReference type="Gene3D" id="3.90.470.20">
    <property type="entry name" value="4'-phosphopantetheinyl transferase domain"/>
    <property type="match status" value="1"/>
</dbReference>
<dbReference type="InterPro" id="IPR047224">
    <property type="entry name" value="FAS_alpha_su_C"/>
</dbReference>
<evidence type="ECO:0000256" key="4">
    <source>
        <dbReference type="ARBA" id="ARBA00022450"/>
    </source>
</evidence>
<dbReference type="SUPFAM" id="SSF54637">
    <property type="entry name" value="Thioesterase/thiol ester dehydrase-isomerase"/>
    <property type="match status" value="2"/>
</dbReference>
<dbReference type="InterPro" id="IPR040883">
    <property type="entry name" value="FAS_meander"/>
</dbReference>
<evidence type="ECO:0000256" key="17">
    <source>
        <dbReference type="ARBA" id="ARBA00048508"/>
    </source>
</evidence>
<evidence type="ECO:0000256" key="6">
    <source>
        <dbReference type="ARBA" id="ARBA00022553"/>
    </source>
</evidence>
<keyword evidence="14" id="KW-0443">Lipid metabolism</keyword>
<dbReference type="PANTHER" id="PTHR10982">
    <property type="entry name" value="MALONYL COA-ACYL CARRIER PROTEIN TRANSACYLASE"/>
    <property type="match status" value="1"/>
</dbReference>
<dbReference type="InterPro" id="IPR036291">
    <property type="entry name" value="NAD(P)-bd_dom_sf"/>
</dbReference>
<keyword evidence="6" id="KW-0597">Phosphoprotein</keyword>
<dbReference type="NCBIfam" id="TIGR00556">
    <property type="entry name" value="pantethn_trn"/>
    <property type="match status" value="1"/>
</dbReference>
<feature type="domain" description="Ketosynthase family 3 (KS3)" evidence="20">
    <location>
        <begin position="3007"/>
        <end position="3529"/>
    </location>
</feature>
<dbReference type="GO" id="GO:0016787">
    <property type="term" value="F:hydrolase activity"/>
    <property type="evidence" value="ECO:0007669"/>
    <property type="project" value="UniProtKB-KW"/>
</dbReference>
<feature type="compositionally biased region" description="Low complexity" evidence="19">
    <location>
        <begin position="2076"/>
        <end position="2102"/>
    </location>
</feature>
<dbReference type="EC" id="1.1.1.100" evidence="2"/>
<dbReference type="GO" id="GO:0004321">
    <property type="term" value="F:fatty-acyl-CoA synthase activity"/>
    <property type="evidence" value="ECO:0007669"/>
    <property type="project" value="UniProtKB-EC"/>
</dbReference>
<dbReference type="Gene3D" id="6.10.140.1400">
    <property type="match status" value="1"/>
</dbReference>
<dbReference type="InterPro" id="IPR041550">
    <property type="entry name" value="FASI_helical"/>
</dbReference>
<dbReference type="GO" id="GO:0005835">
    <property type="term" value="C:fatty acid synthase complex"/>
    <property type="evidence" value="ECO:0007669"/>
    <property type="project" value="InterPro"/>
</dbReference>
<dbReference type="Gene3D" id="2.40.128.700">
    <property type="match status" value="1"/>
</dbReference>
<evidence type="ECO:0000259" key="20">
    <source>
        <dbReference type="PROSITE" id="PS52004"/>
    </source>
</evidence>
<evidence type="ECO:0000256" key="8">
    <source>
        <dbReference type="ARBA" id="ARBA00022723"/>
    </source>
</evidence>
<dbReference type="InterPro" id="IPR003965">
    <property type="entry name" value="Fatty_acid_synthase"/>
</dbReference>
<dbReference type="GO" id="GO:0006633">
    <property type="term" value="P:fatty acid biosynthetic process"/>
    <property type="evidence" value="ECO:0007669"/>
    <property type="project" value="UniProtKB-KW"/>
</dbReference>
<dbReference type="Gene3D" id="3.30.1120.100">
    <property type="match status" value="1"/>
</dbReference>